<dbReference type="Proteomes" id="UP000015480">
    <property type="component" value="Chromosome"/>
</dbReference>
<reference evidence="8 9" key="1">
    <citation type="journal article" date="2014" name="BMC Genomics">
        <title>Architecture and functions of a multipartite genome of the methylotrophic bacterium Paracoccus aminophilus JCM 7686, containing primary and secondary chromids.</title>
        <authorList>
            <person name="Dziewit L."/>
            <person name="Czarnecki J."/>
            <person name="Wibberg D."/>
            <person name="Radlinska M."/>
            <person name="Mrozek P."/>
            <person name="Szymczak M."/>
            <person name="Schluter A."/>
            <person name="Puhler A."/>
            <person name="Bartosik D."/>
        </authorList>
    </citation>
    <scope>NUCLEOTIDE SEQUENCE [LARGE SCALE GENOMIC DNA]</scope>
    <source>
        <strain evidence="8">JCM 7686</strain>
    </source>
</reference>
<keyword evidence="5 6" id="KW-0732">Signal</keyword>
<dbReference type="HOGENOM" id="CLU_038034_4_0_5"/>
<gene>
    <name evidence="8" type="ORF">JCM7686_3354</name>
</gene>
<keyword evidence="4" id="KW-0408">Iron</keyword>
<keyword evidence="9" id="KW-1185">Reference proteome</keyword>
<dbReference type="SUPFAM" id="SSF53807">
    <property type="entry name" value="Helical backbone' metal receptor"/>
    <property type="match status" value="1"/>
</dbReference>
<sequence>MARAFSLTGLALFAALCLGLPAQAEEGWPRSLPDELGTVELAAPPQRIVSTAPSLTGILLAMEVPLTASTATTRSYLTDDKGFFTQWAEVADARGVTVLYPNLQFDLEALILAEPDLVVASTTGADSITAYLPALREQDLTVISLNYAKHSWQDLARLLGRATGHEAGAEAAIRRFGDQISELAAGMAVPPGKVTIVGYNLGGSYSIGRPESPHAHVLEGLGFRVVGLPADRRAEVSRSTDFDFVSHENLPGAITGETVFLMSADDNAVTAFLADPVLANLPAVRAGRVYALGPSSFRIDYYSGLELAHRVAPHFAK</sequence>
<dbReference type="KEGG" id="pami:JCM7686_3354"/>
<dbReference type="Gene3D" id="3.40.50.1980">
    <property type="entry name" value="Nitrogenase molybdenum iron protein domain"/>
    <property type="match status" value="2"/>
</dbReference>
<evidence type="ECO:0000256" key="4">
    <source>
        <dbReference type="ARBA" id="ARBA00022496"/>
    </source>
</evidence>
<dbReference type="GO" id="GO:0030288">
    <property type="term" value="C:outer membrane-bounded periplasmic space"/>
    <property type="evidence" value="ECO:0007669"/>
    <property type="project" value="TreeGrafter"/>
</dbReference>
<dbReference type="OrthoDB" id="9793175at2"/>
<evidence type="ECO:0000259" key="7">
    <source>
        <dbReference type="PROSITE" id="PS50983"/>
    </source>
</evidence>
<organism evidence="8 9">
    <name type="scientific">Paracoccus aminophilus JCM 7686</name>
    <dbReference type="NCBI Taxonomy" id="1367847"/>
    <lineage>
        <taxon>Bacteria</taxon>
        <taxon>Pseudomonadati</taxon>
        <taxon>Pseudomonadota</taxon>
        <taxon>Alphaproteobacteria</taxon>
        <taxon>Rhodobacterales</taxon>
        <taxon>Paracoccaceae</taxon>
        <taxon>Paracoccus</taxon>
    </lineage>
</organism>
<evidence type="ECO:0000256" key="3">
    <source>
        <dbReference type="ARBA" id="ARBA00022448"/>
    </source>
</evidence>
<evidence type="ECO:0000256" key="2">
    <source>
        <dbReference type="ARBA" id="ARBA00008814"/>
    </source>
</evidence>
<evidence type="ECO:0000256" key="1">
    <source>
        <dbReference type="ARBA" id="ARBA00004196"/>
    </source>
</evidence>
<name>S5XSG0_PARAH</name>
<dbReference type="InterPro" id="IPR002491">
    <property type="entry name" value="ABC_transptr_periplasmic_BD"/>
</dbReference>
<keyword evidence="4" id="KW-0406">Ion transport</keyword>
<feature type="domain" description="Fe/B12 periplasmic-binding" evidence="7">
    <location>
        <begin position="47"/>
        <end position="317"/>
    </location>
</feature>
<dbReference type="PANTHER" id="PTHR30532:SF24">
    <property type="entry name" value="FERRIC ENTEROBACTIN-BINDING PERIPLASMIC PROTEIN FEPB"/>
    <property type="match status" value="1"/>
</dbReference>
<protein>
    <submittedName>
        <fullName evidence="8">Ferrienterobactin-binding periplasmic protein</fullName>
    </submittedName>
</protein>
<keyword evidence="3" id="KW-0813">Transport</keyword>
<evidence type="ECO:0000313" key="9">
    <source>
        <dbReference type="Proteomes" id="UP000015480"/>
    </source>
</evidence>
<comment type="subcellular location">
    <subcellularLocation>
        <location evidence="1">Cell envelope</location>
    </subcellularLocation>
</comment>
<dbReference type="EMBL" id="CP006650">
    <property type="protein sequence ID" value="AGT10389.1"/>
    <property type="molecule type" value="Genomic_DNA"/>
</dbReference>
<feature type="chain" id="PRO_5004534303" evidence="6">
    <location>
        <begin position="25"/>
        <end position="317"/>
    </location>
</feature>
<dbReference type="GO" id="GO:1901678">
    <property type="term" value="P:iron coordination entity transport"/>
    <property type="evidence" value="ECO:0007669"/>
    <property type="project" value="UniProtKB-ARBA"/>
</dbReference>
<proteinExistence type="inferred from homology"/>
<dbReference type="PANTHER" id="PTHR30532">
    <property type="entry name" value="IRON III DICITRATE-BINDING PERIPLASMIC PROTEIN"/>
    <property type="match status" value="1"/>
</dbReference>
<dbReference type="PROSITE" id="PS50983">
    <property type="entry name" value="FE_B12_PBP"/>
    <property type="match status" value="1"/>
</dbReference>
<feature type="signal peptide" evidence="6">
    <location>
        <begin position="1"/>
        <end position="24"/>
    </location>
</feature>
<accession>S5XSG0</accession>
<evidence type="ECO:0000256" key="5">
    <source>
        <dbReference type="ARBA" id="ARBA00022729"/>
    </source>
</evidence>
<dbReference type="PATRIC" id="fig|1367847.3.peg.3384"/>
<dbReference type="InterPro" id="IPR051313">
    <property type="entry name" value="Bact_iron-sidero_bind"/>
</dbReference>
<evidence type="ECO:0000313" key="8">
    <source>
        <dbReference type="EMBL" id="AGT10389.1"/>
    </source>
</evidence>
<evidence type="ECO:0000256" key="6">
    <source>
        <dbReference type="SAM" id="SignalP"/>
    </source>
</evidence>
<comment type="similarity">
    <text evidence="2">Belongs to the bacterial solute-binding protein 8 family.</text>
</comment>
<dbReference type="STRING" id="1367847.JCM7686_3354"/>
<dbReference type="Pfam" id="PF01497">
    <property type="entry name" value="Peripla_BP_2"/>
    <property type="match status" value="1"/>
</dbReference>
<dbReference type="eggNOG" id="COG4592">
    <property type="taxonomic scope" value="Bacteria"/>
</dbReference>
<keyword evidence="4" id="KW-0410">Iron transport</keyword>
<dbReference type="AlphaFoldDB" id="S5XSG0"/>
<dbReference type="NCBIfam" id="NF008200">
    <property type="entry name" value="PRK10957.1"/>
    <property type="match status" value="1"/>
</dbReference>
<dbReference type="RefSeq" id="WP_020952025.1">
    <property type="nucleotide sequence ID" value="NC_022041.1"/>
</dbReference>